<reference evidence="2 3" key="1">
    <citation type="submission" date="2013-08" db="EMBL/GenBank/DDBJ databases">
        <title>Flavobacterium limnosediminis JC2902 genome sequencing.</title>
        <authorList>
            <person name="Lee K."/>
            <person name="Yi H."/>
            <person name="Park S."/>
            <person name="Chun J."/>
        </authorList>
    </citation>
    <scope>NUCLEOTIDE SEQUENCE [LARGE SCALE GENOMIC DNA]</scope>
    <source>
        <strain evidence="2 3">JC2902</strain>
    </source>
</reference>
<dbReference type="OrthoDB" id="1364450at2"/>
<dbReference type="Proteomes" id="UP000018004">
    <property type="component" value="Unassembled WGS sequence"/>
</dbReference>
<proteinExistence type="predicted"/>
<evidence type="ECO:0000313" key="2">
    <source>
        <dbReference type="EMBL" id="ESU28218.1"/>
    </source>
</evidence>
<name>V6SNF5_9FLAO</name>
<dbReference type="RefSeq" id="WP_023579201.1">
    <property type="nucleotide sequence ID" value="NZ_AVGG01000007.1"/>
</dbReference>
<feature type="signal peptide" evidence="1">
    <location>
        <begin position="1"/>
        <end position="20"/>
    </location>
</feature>
<sequence length="297" mass="34807">MMKYLCFFLFTFFFLNTTVAQHHNVKNSKSSSGHDKSYISLDDYKQFFKKTPDFKDTSSYMVIQGDTLIAIDSRKKKSVPFEYKDDVFLNLYKKIAFNDNHKSKDGKSRLKYWKSGINVYFSKSIPAQSQKNLKKFAKEISEGIDSLNISFVTDINKANYIVYCSGDFEYASNIEKSEADFSINWNGKNQITKGFLKIDRTTYFNETLMNEKMQQLFIESLGYFRTTDKLDCHSYFSKCYDSKKVFGLLDKEILKYHYSYGICKGIDEETFDGLHENAKNHKKNHPDMPFMMIHIEP</sequence>
<evidence type="ECO:0000313" key="3">
    <source>
        <dbReference type="Proteomes" id="UP000018004"/>
    </source>
</evidence>
<dbReference type="eggNOG" id="ENOG50311X5">
    <property type="taxonomic scope" value="Bacteria"/>
</dbReference>
<gene>
    <name evidence="2" type="ORF">FLJC2902T_15640</name>
</gene>
<protein>
    <submittedName>
        <fullName evidence="2">Uncharacterized protein</fullName>
    </submittedName>
</protein>
<keyword evidence="3" id="KW-1185">Reference proteome</keyword>
<dbReference type="STRING" id="1341181.FLJC2902T_15640"/>
<evidence type="ECO:0000256" key="1">
    <source>
        <dbReference type="SAM" id="SignalP"/>
    </source>
</evidence>
<accession>V6SNF5</accession>
<dbReference type="EMBL" id="AVGG01000007">
    <property type="protein sequence ID" value="ESU28218.1"/>
    <property type="molecule type" value="Genomic_DNA"/>
</dbReference>
<dbReference type="PATRIC" id="fig|1341181.4.peg.1540"/>
<organism evidence="2 3">
    <name type="scientific">Flavobacterium limnosediminis JC2902</name>
    <dbReference type="NCBI Taxonomy" id="1341181"/>
    <lineage>
        <taxon>Bacteria</taxon>
        <taxon>Pseudomonadati</taxon>
        <taxon>Bacteroidota</taxon>
        <taxon>Flavobacteriia</taxon>
        <taxon>Flavobacteriales</taxon>
        <taxon>Flavobacteriaceae</taxon>
        <taxon>Flavobacterium</taxon>
    </lineage>
</organism>
<keyword evidence="1" id="KW-0732">Signal</keyword>
<comment type="caution">
    <text evidence="2">The sequence shown here is derived from an EMBL/GenBank/DDBJ whole genome shotgun (WGS) entry which is preliminary data.</text>
</comment>
<feature type="chain" id="PRO_5004750848" evidence="1">
    <location>
        <begin position="21"/>
        <end position="297"/>
    </location>
</feature>
<dbReference type="AlphaFoldDB" id="V6SNF5"/>